<dbReference type="PRINTS" id="PR00455">
    <property type="entry name" value="HTHTETR"/>
</dbReference>
<sequence>MSNTVSRRPYAPRMPAEQRREQILDAALALICSGGIEAVTVDAVAKSIGVTRPVVYSQFTDSNNILRESLKREGNLAIAQLAAIVPKNLNDAEPTTVLTDMTRSFLETVLSSPNRWRSILLPAYGGSPPAWQKFKKRAEATAFEVLTGFLKTLAGARQKDMDLELAAHALLRAWEEAGRLVLADPEVYTVERLTTFYSALFSSLVTTPKHKP</sequence>
<keyword evidence="1" id="KW-0805">Transcription regulation</keyword>
<dbReference type="EMBL" id="CP001958">
    <property type="protein sequence ID" value="ADG96663.1"/>
    <property type="molecule type" value="Genomic_DNA"/>
</dbReference>
<dbReference type="PANTHER" id="PTHR30055">
    <property type="entry name" value="HTH-TYPE TRANSCRIPTIONAL REGULATOR RUTR"/>
    <property type="match status" value="1"/>
</dbReference>
<dbReference type="InterPro" id="IPR050109">
    <property type="entry name" value="HTH-type_TetR-like_transc_reg"/>
</dbReference>
<dbReference type="InterPro" id="IPR009057">
    <property type="entry name" value="Homeodomain-like_sf"/>
</dbReference>
<dbReference type="RefSeq" id="WP_013137119.1">
    <property type="nucleotide sequence ID" value="NC_014168.1"/>
</dbReference>
<name>D6ZAC1_SEGRD</name>
<keyword evidence="3" id="KW-0804">Transcription</keyword>
<evidence type="ECO:0000313" key="6">
    <source>
        <dbReference type="EMBL" id="ADG96663.1"/>
    </source>
</evidence>
<protein>
    <submittedName>
        <fullName evidence="6">Transcriptional regulator, TetR family</fullName>
    </submittedName>
</protein>
<reference evidence="6 7" key="1">
    <citation type="journal article" date="2010" name="Stand. Genomic Sci.">
        <title>Complete genome sequence of Segniliparus rotundus type strain (CDC 1076).</title>
        <authorList>
            <person name="Sikorski J."/>
            <person name="Lapidus A."/>
            <person name="Copeland A."/>
            <person name="Misra M."/>
            <person name="Glavina Del Rio T."/>
            <person name="Nolan M."/>
            <person name="Lucas S."/>
            <person name="Chen F."/>
            <person name="Tice H."/>
            <person name="Cheng J.F."/>
            <person name="Jando M."/>
            <person name="Schneider S."/>
            <person name="Bruce D."/>
            <person name="Goodwin L."/>
            <person name="Pitluck S."/>
            <person name="Liolios K."/>
            <person name="Mikhailova N."/>
            <person name="Pati A."/>
            <person name="Ivanova N."/>
            <person name="Mavromatis K."/>
            <person name="Chen A."/>
            <person name="Palaniappan K."/>
            <person name="Chertkov O."/>
            <person name="Land M."/>
            <person name="Hauser L."/>
            <person name="Chang Y.J."/>
            <person name="Jeffries C.D."/>
            <person name="Brettin T."/>
            <person name="Detter J.C."/>
            <person name="Han C."/>
            <person name="Rohde M."/>
            <person name="Goker M."/>
            <person name="Bristow J."/>
            <person name="Eisen J.A."/>
            <person name="Markowitz V."/>
            <person name="Hugenholtz P."/>
            <person name="Kyrpides N.C."/>
            <person name="Klenk H.P."/>
        </authorList>
    </citation>
    <scope>NUCLEOTIDE SEQUENCE [LARGE SCALE GENOMIC DNA]</scope>
    <source>
        <strain evidence="7">ATCC BAA-972 / CDC 1076 / CIP 108378 / DSM 44985 / JCM 13578</strain>
    </source>
</reference>
<dbReference type="AlphaFoldDB" id="D6ZAC1"/>
<dbReference type="PANTHER" id="PTHR30055:SF234">
    <property type="entry name" value="HTH-TYPE TRANSCRIPTIONAL REGULATOR BETI"/>
    <property type="match status" value="1"/>
</dbReference>
<evidence type="ECO:0000256" key="3">
    <source>
        <dbReference type="ARBA" id="ARBA00023163"/>
    </source>
</evidence>
<accession>D6ZAC1</accession>
<dbReference type="GO" id="GO:0003700">
    <property type="term" value="F:DNA-binding transcription factor activity"/>
    <property type="evidence" value="ECO:0007669"/>
    <property type="project" value="TreeGrafter"/>
</dbReference>
<feature type="DNA-binding region" description="H-T-H motif" evidence="4">
    <location>
        <begin position="40"/>
        <end position="59"/>
    </location>
</feature>
<dbReference type="HOGENOM" id="CLU_069356_33_0_11"/>
<gene>
    <name evidence="6" type="ordered locus">Srot_0174</name>
</gene>
<evidence type="ECO:0000259" key="5">
    <source>
        <dbReference type="PROSITE" id="PS50977"/>
    </source>
</evidence>
<keyword evidence="7" id="KW-1185">Reference proteome</keyword>
<dbReference type="PROSITE" id="PS50977">
    <property type="entry name" value="HTH_TETR_2"/>
    <property type="match status" value="1"/>
</dbReference>
<dbReference type="InterPro" id="IPR001647">
    <property type="entry name" value="HTH_TetR"/>
</dbReference>
<proteinExistence type="predicted"/>
<evidence type="ECO:0000256" key="4">
    <source>
        <dbReference type="PROSITE-ProRule" id="PRU00335"/>
    </source>
</evidence>
<feature type="domain" description="HTH tetR-type" evidence="5">
    <location>
        <begin position="17"/>
        <end position="77"/>
    </location>
</feature>
<organism evidence="6 7">
    <name type="scientific">Segniliparus rotundus (strain ATCC BAA-972 / CDC 1076 / CIP 108378 / DSM 44985 / JCM 13578)</name>
    <dbReference type="NCBI Taxonomy" id="640132"/>
    <lineage>
        <taxon>Bacteria</taxon>
        <taxon>Bacillati</taxon>
        <taxon>Actinomycetota</taxon>
        <taxon>Actinomycetes</taxon>
        <taxon>Mycobacteriales</taxon>
        <taxon>Segniliparaceae</taxon>
        <taxon>Segniliparus</taxon>
    </lineage>
</organism>
<dbReference type="GO" id="GO:0000976">
    <property type="term" value="F:transcription cis-regulatory region binding"/>
    <property type="evidence" value="ECO:0007669"/>
    <property type="project" value="TreeGrafter"/>
</dbReference>
<dbReference type="Proteomes" id="UP000002247">
    <property type="component" value="Chromosome"/>
</dbReference>
<evidence type="ECO:0000256" key="2">
    <source>
        <dbReference type="ARBA" id="ARBA00023125"/>
    </source>
</evidence>
<evidence type="ECO:0000313" key="7">
    <source>
        <dbReference type="Proteomes" id="UP000002247"/>
    </source>
</evidence>
<dbReference type="KEGG" id="srt:Srot_0174"/>
<dbReference type="Gene3D" id="1.10.357.10">
    <property type="entry name" value="Tetracycline Repressor, domain 2"/>
    <property type="match status" value="1"/>
</dbReference>
<evidence type="ECO:0000256" key="1">
    <source>
        <dbReference type="ARBA" id="ARBA00023015"/>
    </source>
</evidence>
<dbReference type="STRING" id="640132.Srot_0174"/>
<dbReference type="Pfam" id="PF00440">
    <property type="entry name" value="TetR_N"/>
    <property type="match status" value="1"/>
</dbReference>
<dbReference type="SUPFAM" id="SSF46689">
    <property type="entry name" value="Homeodomain-like"/>
    <property type="match status" value="1"/>
</dbReference>
<keyword evidence="2 4" id="KW-0238">DNA-binding</keyword>
<dbReference type="eggNOG" id="COG1309">
    <property type="taxonomic scope" value="Bacteria"/>
</dbReference>